<evidence type="ECO:0000313" key="8">
    <source>
        <dbReference type="EMBL" id="MBR8826664.1"/>
    </source>
</evidence>
<keyword evidence="6" id="KW-0411">Iron-sulfur</keyword>
<dbReference type="Pfam" id="PF13353">
    <property type="entry name" value="Fer4_12"/>
    <property type="match status" value="1"/>
</dbReference>
<evidence type="ECO:0000256" key="6">
    <source>
        <dbReference type="ARBA" id="ARBA00023014"/>
    </source>
</evidence>
<dbReference type="GO" id="GO:0043365">
    <property type="term" value="F:[formate-C-acetyltransferase]-activating enzyme activity"/>
    <property type="evidence" value="ECO:0007669"/>
    <property type="project" value="InterPro"/>
</dbReference>
<dbReference type="SFLD" id="SFLDG01066">
    <property type="entry name" value="organic_radical-activating_enz"/>
    <property type="match status" value="1"/>
</dbReference>
<reference evidence="8" key="1">
    <citation type="submission" date="2021-02" db="EMBL/GenBank/DDBJ databases">
        <title>Metagenome analyses of Stigonema ocellatum DSM 106950, Chlorogloea purpurea SAG 13.99 and Gomphosphaeria aponina DSM 107014.</title>
        <authorList>
            <person name="Marter P."/>
            <person name="Huang S."/>
        </authorList>
    </citation>
    <scope>NUCLEOTIDE SEQUENCE</scope>
    <source>
        <strain evidence="8">JP213</strain>
    </source>
</reference>
<evidence type="ECO:0000256" key="3">
    <source>
        <dbReference type="ARBA" id="ARBA00022691"/>
    </source>
</evidence>
<dbReference type="PANTHER" id="PTHR30352">
    <property type="entry name" value="PYRUVATE FORMATE-LYASE-ACTIVATING ENZYME"/>
    <property type="match status" value="1"/>
</dbReference>
<dbReference type="InterPro" id="IPR058240">
    <property type="entry name" value="rSAM_sf"/>
</dbReference>
<dbReference type="AlphaFoldDB" id="A0A941JL31"/>
<dbReference type="SUPFAM" id="SSF102114">
    <property type="entry name" value="Radical SAM enzymes"/>
    <property type="match status" value="1"/>
</dbReference>
<keyword evidence="5" id="KW-0408">Iron</keyword>
<comment type="similarity">
    <text evidence="7">Belongs to the organic radical-activating enzymes family.</text>
</comment>
<evidence type="ECO:0000313" key="9">
    <source>
        <dbReference type="Proteomes" id="UP000767446"/>
    </source>
</evidence>
<dbReference type="Proteomes" id="UP000767446">
    <property type="component" value="Unassembled WGS sequence"/>
</dbReference>
<dbReference type="SFLD" id="SFLDF00299">
    <property type="entry name" value="anaerobic_ribonucleoside-triph"/>
    <property type="match status" value="1"/>
</dbReference>
<keyword evidence="2" id="KW-0004">4Fe-4S</keyword>
<dbReference type="CDD" id="cd01335">
    <property type="entry name" value="Radical_SAM"/>
    <property type="match status" value="1"/>
</dbReference>
<dbReference type="PANTHER" id="PTHR30352:SF2">
    <property type="entry name" value="ANAEROBIC RIBONUCLEOSIDE-TRIPHOSPHATE REDUCTASE-ACTIVATING PROTEIN"/>
    <property type="match status" value="1"/>
</dbReference>
<evidence type="ECO:0000256" key="7">
    <source>
        <dbReference type="PIRNR" id="PIRNR000368"/>
    </source>
</evidence>
<dbReference type="InterPro" id="IPR007197">
    <property type="entry name" value="rSAM"/>
</dbReference>
<evidence type="ECO:0000256" key="2">
    <source>
        <dbReference type="ARBA" id="ARBA00022485"/>
    </source>
</evidence>
<dbReference type="InterPro" id="IPR034457">
    <property type="entry name" value="Organic_radical-activating"/>
</dbReference>
<dbReference type="PIRSF" id="PIRSF000368">
    <property type="entry name" value="NrdG"/>
    <property type="match status" value="1"/>
</dbReference>
<keyword evidence="7" id="KW-0560">Oxidoreductase</keyword>
<dbReference type="SFLD" id="SFLDG01063">
    <property type="entry name" value="activating_enzymes__group_1"/>
    <property type="match status" value="1"/>
</dbReference>
<gene>
    <name evidence="8" type="ORF">DSM107014_01955</name>
</gene>
<keyword evidence="4" id="KW-0479">Metal-binding</keyword>
<evidence type="ECO:0000256" key="5">
    <source>
        <dbReference type="ARBA" id="ARBA00023004"/>
    </source>
</evidence>
<dbReference type="InterPro" id="IPR013785">
    <property type="entry name" value="Aldolase_TIM"/>
</dbReference>
<comment type="function">
    <text evidence="7">Activation of anaerobic ribonucleoside-triphosphate reductase under anaerobic conditions by generation of an organic free radical, using S-adenosylmethionine and reduced flavodoxin as cosubstrates to produce 5'-deoxy-adenosine.</text>
</comment>
<organism evidence="8 9">
    <name type="scientific">Gomphosphaeria aponina SAG 52.96 = DSM 107014</name>
    <dbReference type="NCBI Taxonomy" id="1521640"/>
    <lineage>
        <taxon>Bacteria</taxon>
        <taxon>Bacillati</taxon>
        <taxon>Cyanobacteriota</taxon>
        <taxon>Cyanophyceae</taxon>
        <taxon>Oscillatoriophycideae</taxon>
        <taxon>Chroococcales</taxon>
        <taxon>Gomphosphaeriaceae</taxon>
        <taxon>Gomphosphaeria</taxon>
    </lineage>
</organism>
<evidence type="ECO:0000256" key="4">
    <source>
        <dbReference type="ARBA" id="ARBA00022723"/>
    </source>
</evidence>
<evidence type="ECO:0000256" key="1">
    <source>
        <dbReference type="ARBA" id="ARBA00001966"/>
    </source>
</evidence>
<keyword evidence="3" id="KW-0949">S-adenosyl-L-methionine</keyword>
<dbReference type="GO" id="GO:0004748">
    <property type="term" value="F:ribonucleoside-diphosphate reductase activity, thioredoxin disulfide as acceptor"/>
    <property type="evidence" value="ECO:0007669"/>
    <property type="project" value="TreeGrafter"/>
</dbReference>
<dbReference type="GO" id="GO:0046872">
    <property type="term" value="F:metal ion binding"/>
    <property type="evidence" value="ECO:0007669"/>
    <property type="project" value="UniProtKB-KW"/>
</dbReference>
<dbReference type="InterPro" id="IPR012837">
    <property type="entry name" value="NrdG"/>
</dbReference>
<dbReference type="GO" id="GO:0051539">
    <property type="term" value="F:4 iron, 4 sulfur cluster binding"/>
    <property type="evidence" value="ECO:0007669"/>
    <property type="project" value="UniProtKB-KW"/>
</dbReference>
<comment type="caution">
    <text evidence="8">The sequence shown here is derived from an EMBL/GenBank/DDBJ whole genome shotgun (WGS) entry which is preliminary data.</text>
</comment>
<dbReference type="EMBL" id="JADQBC010000008">
    <property type="protein sequence ID" value="MBR8826664.1"/>
    <property type="molecule type" value="Genomic_DNA"/>
</dbReference>
<accession>A0A941JL31</accession>
<dbReference type="SFLD" id="SFLDS00029">
    <property type="entry name" value="Radical_SAM"/>
    <property type="match status" value="1"/>
</dbReference>
<sequence>MTQPLLLNVAHCLPRSRANGPGTRMVLWLQGCPFRCPGCQNPDYLPFRLNQVVTVERVWEVLRQLPELAGISFSGGEPFAQAIALTELARRVQATGKTVLSWSGYRLEELQSGKIPGAVDLLQYTDLLIDGLFVEKLAGNFVLRGSENQQLHFLSGKITQADLTHIPRQEWVMTEEKITYTGFPLAGGLIK</sequence>
<protein>
    <recommendedName>
        <fullName evidence="7">Anaerobic ribonucleoside-triphosphate reductase-activating protein</fullName>
        <ecNumber evidence="7">1.97.1.-</ecNumber>
    </recommendedName>
</protein>
<proteinExistence type="inferred from homology"/>
<dbReference type="Gene3D" id="3.20.20.70">
    <property type="entry name" value="Aldolase class I"/>
    <property type="match status" value="1"/>
</dbReference>
<name>A0A941JL31_9CHRO</name>
<comment type="cofactor">
    <cofactor evidence="1">
        <name>[4Fe-4S] cluster</name>
        <dbReference type="ChEBI" id="CHEBI:49883"/>
    </cofactor>
</comment>
<dbReference type="EC" id="1.97.1.-" evidence="7"/>